<name>D8LR09_ECTSI</name>
<organism evidence="1 2">
    <name type="scientific">Ectocarpus siliculosus</name>
    <name type="common">Brown alga</name>
    <name type="synonym">Conferva siliculosa</name>
    <dbReference type="NCBI Taxonomy" id="2880"/>
    <lineage>
        <taxon>Eukaryota</taxon>
        <taxon>Sar</taxon>
        <taxon>Stramenopiles</taxon>
        <taxon>Ochrophyta</taxon>
        <taxon>PX clade</taxon>
        <taxon>Phaeophyceae</taxon>
        <taxon>Ectocarpales</taxon>
        <taxon>Ectocarpaceae</taxon>
        <taxon>Ectocarpus</taxon>
    </lineage>
</organism>
<reference evidence="1 2" key="1">
    <citation type="journal article" date="2010" name="Nature">
        <title>The Ectocarpus genome and the independent evolution of multicellularity in brown algae.</title>
        <authorList>
            <person name="Cock J.M."/>
            <person name="Sterck L."/>
            <person name="Rouze P."/>
            <person name="Scornet D."/>
            <person name="Allen A.E."/>
            <person name="Amoutzias G."/>
            <person name="Anthouard V."/>
            <person name="Artiguenave F."/>
            <person name="Aury J.M."/>
            <person name="Badger J.H."/>
            <person name="Beszteri B."/>
            <person name="Billiau K."/>
            <person name="Bonnet E."/>
            <person name="Bothwell J.H."/>
            <person name="Bowler C."/>
            <person name="Boyen C."/>
            <person name="Brownlee C."/>
            <person name="Carrano C.J."/>
            <person name="Charrier B."/>
            <person name="Cho G.Y."/>
            <person name="Coelho S.M."/>
            <person name="Collen J."/>
            <person name="Corre E."/>
            <person name="Da Silva C."/>
            <person name="Delage L."/>
            <person name="Delaroque N."/>
            <person name="Dittami S.M."/>
            <person name="Doulbeau S."/>
            <person name="Elias M."/>
            <person name="Farnham G."/>
            <person name="Gachon C.M."/>
            <person name="Gschloessl B."/>
            <person name="Heesch S."/>
            <person name="Jabbari K."/>
            <person name="Jubin C."/>
            <person name="Kawai H."/>
            <person name="Kimura K."/>
            <person name="Kloareg B."/>
            <person name="Kupper F.C."/>
            <person name="Lang D."/>
            <person name="Le Bail A."/>
            <person name="Leblanc C."/>
            <person name="Lerouge P."/>
            <person name="Lohr M."/>
            <person name="Lopez P.J."/>
            <person name="Martens C."/>
            <person name="Maumus F."/>
            <person name="Michel G."/>
            <person name="Miranda-Saavedra D."/>
            <person name="Morales J."/>
            <person name="Moreau H."/>
            <person name="Motomura T."/>
            <person name="Nagasato C."/>
            <person name="Napoli C.A."/>
            <person name="Nelson D.R."/>
            <person name="Nyvall-Collen P."/>
            <person name="Peters A.F."/>
            <person name="Pommier C."/>
            <person name="Potin P."/>
            <person name="Poulain J."/>
            <person name="Quesneville H."/>
            <person name="Read B."/>
            <person name="Rensing S.A."/>
            <person name="Ritter A."/>
            <person name="Rousvoal S."/>
            <person name="Samanta M."/>
            <person name="Samson G."/>
            <person name="Schroeder D.C."/>
            <person name="Segurens B."/>
            <person name="Strittmatter M."/>
            <person name="Tonon T."/>
            <person name="Tregear J.W."/>
            <person name="Valentin K."/>
            <person name="von Dassow P."/>
            <person name="Yamagishi T."/>
            <person name="Van de Peer Y."/>
            <person name="Wincker P."/>
        </authorList>
    </citation>
    <scope>NUCLEOTIDE SEQUENCE [LARGE SCALE GENOMIC DNA]</scope>
    <source>
        <strain evidence="2">Ec32 / CCAP1310/4</strain>
    </source>
</reference>
<dbReference type="EMBL" id="FN649743">
    <property type="protein sequence ID" value="CBN77682.1"/>
    <property type="molecule type" value="Genomic_DNA"/>
</dbReference>
<evidence type="ECO:0000313" key="2">
    <source>
        <dbReference type="Proteomes" id="UP000002630"/>
    </source>
</evidence>
<dbReference type="OrthoDB" id="198303at2759"/>
<dbReference type="AlphaFoldDB" id="D8LR09"/>
<dbReference type="Proteomes" id="UP000002630">
    <property type="component" value="Linkage Group LG18"/>
</dbReference>
<protein>
    <submittedName>
        <fullName evidence="1">Uncharacterized protein</fullName>
    </submittedName>
</protein>
<accession>D8LR09</accession>
<proteinExistence type="predicted"/>
<evidence type="ECO:0000313" key="1">
    <source>
        <dbReference type="EMBL" id="CBN77682.1"/>
    </source>
</evidence>
<gene>
    <name evidence="1" type="ORF">Esi_0061_0113</name>
</gene>
<sequence>MMSKTRSRRKLCVWLAGKTAISAGQQKKGFNPRQTGVKEGPDPALEAFKKAPITGLLSEVPGIGPTAVGLLGEGEGDDCVKNTFQLIGKFLVLRGSKEDGQLIDCVEHCDKFYWWLKSKAVDNYRGRIVQCIAVKTNLSYPGIYDTDKWEDPEL</sequence>
<dbReference type="InParanoid" id="D8LR09"/>
<dbReference type="EMBL" id="FN648830">
    <property type="protein sequence ID" value="CBN77682.1"/>
    <property type="molecule type" value="Genomic_DNA"/>
</dbReference>
<keyword evidence="2" id="KW-1185">Reference proteome</keyword>
<dbReference type="eggNOG" id="ENOG502RZN0">
    <property type="taxonomic scope" value="Eukaryota"/>
</dbReference>